<dbReference type="InterPro" id="IPR016032">
    <property type="entry name" value="Sig_transdc_resp-reg_C-effctor"/>
</dbReference>
<evidence type="ECO:0000256" key="3">
    <source>
        <dbReference type="SAM" id="MobiDB-lite"/>
    </source>
</evidence>
<dbReference type="PANTHER" id="PTHR16305">
    <property type="entry name" value="TESTICULAR SOLUBLE ADENYLYL CYCLASE"/>
    <property type="match status" value="1"/>
</dbReference>
<dbReference type="InterPro" id="IPR011990">
    <property type="entry name" value="TPR-like_helical_dom_sf"/>
</dbReference>
<keyword evidence="2" id="KW-0067">ATP-binding</keyword>
<dbReference type="PRINTS" id="PR00038">
    <property type="entry name" value="HTHLUXR"/>
</dbReference>
<evidence type="ECO:0000313" key="5">
    <source>
        <dbReference type="EMBL" id="GGN47501.1"/>
    </source>
</evidence>
<dbReference type="Gene3D" id="1.10.10.10">
    <property type="entry name" value="Winged helix-like DNA-binding domain superfamily/Winged helix DNA-binding domain"/>
    <property type="match status" value="1"/>
</dbReference>
<evidence type="ECO:0000259" key="4">
    <source>
        <dbReference type="PROSITE" id="PS50043"/>
    </source>
</evidence>
<dbReference type="EMBL" id="BMND01000012">
    <property type="protein sequence ID" value="GGN47501.1"/>
    <property type="molecule type" value="Genomic_DNA"/>
</dbReference>
<dbReference type="SUPFAM" id="SSF48452">
    <property type="entry name" value="TPR-like"/>
    <property type="match status" value="1"/>
</dbReference>
<dbReference type="PANTHER" id="PTHR16305:SF35">
    <property type="entry name" value="TRANSCRIPTIONAL ACTIVATOR DOMAIN"/>
    <property type="match status" value="1"/>
</dbReference>
<feature type="domain" description="HTH luxR-type" evidence="4">
    <location>
        <begin position="875"/>
        <end position="940"/>
    </location>
</feature>
<keyword evidence="6" id="KW-1185">Reference proteome</keyword>
<feature type="region of interest" description="Disordered" evidence="3">
    <location>
        <begin position="934"/>
        <end position="953"/>
    </location>
</feature>
<feature type="compositionally biased region" description="Pro residues" evidence="3">
    <location>
        <begin position="941"/>
        <end position="953"/>
    </location>
</feature>
<dbReference type="SMART" id="SM00028">
    <property type="entry name" value="TPR"/>
    <property type="match status" value="2"/>
</dbReference>
<dbReference type="PROSITE" id="PS50043">
    <property type="entry name" value="HTH_LUXR_2"/>
    <property type="match status" value="1"/>
</dbReference>
<dbReference type="InterPro" id="IPR036388">
    <property type="entry name" value="WH-like_DNA-bd_sf"/>
</dbReference>
<dbReference type="SMART" id="SM00421">
    <property type="entry name" value="HTH_LUXR"/>
    <property type="match status" value="1"/>
</dbReference>
<reference evidence="6" key="1">
    <citation type="journal article" date="2019" name="Int. J. Syst. Evol. Microbiol.">
        <title>The Global Catalogue of Microorganisms (GCM) 10K type strain sequencing project: providing services to taxonomists for standard genome sequencing and annotation.</title>
        <authorList>
            <consortium name="The Broad Institute Genomics Platform"/>
            <consortium name="The Broad Institute Genome Sequencing Center for Infectious Disease"/>
            <person name="Wu L."/>
            <person name="Ma J."/>
        </authorList>
    </citation>
    <scope>NUCLEOTIDE SEQUENCE [LARGE SCALE GENOMIC DNA]</scope>
    <source>
        <strain evidence="6">CGMCC 4.7323</strain>
    </source>
</reference>
<keyword evidence="1" id="KW-0547">Nucleotide-binding</keyword>
<dbReference type="InterPro" id="IPR019734">
    <property type="entry name" value="TPR_rpt"/>
</dbReference>
<sequence length="953" mass="102992">MVIIVTVLERAAELDALASMVRESLGGGRAVAVVEGPAGVGKSALLAWAAQHGHDQGLTVLQASCCAEERGLPFGAVRQLLEPAVLAAGPDERASLLSGVAECCRRVFEPDADHVRISTDPSPTSFPQIHALFMLALRLAERAPLLLLIDDVHDADPLSRQWLTYLARRLPSSRISLGVAHRMGANSAEDTLVAELRTQPGCRWLRPSPLSPRGAADWLEDALGTELEPEVHSLCRRATGGNPYVLGALADDLLRSGIPVVRAELLRLEALIARSLMHHLPVLMRRHSPSVLKVAATVAVLKRVRDMALLSDVVRLDQVAVAGAVTVLEHAGLFEPGPPWQLPHPLVAEALLAQVGEAVGKQLRAQAASSLVALGGSDTEVGDLLLATEPEGLPWRVQVLRAAAQQAMDRFDMRTAREYLARALREPPAEADRAQILARLRITEVHTNPAAADRLRTAVAEEAEPAERARLVPHLAGALTRTGHAEEAIGLLDAFAAEIPEADQESLYRLWAQGILLLLEQSPMLADMWITRGSIGQGLNGHTPGQRFLLATLALQTTLTGRGSHTAVILAEHALGRFDPPTDPMLTGAFAIMALLHADRLKEAARWYKELIANGLERQPPLLRSLVLSQRAKLAFRLGDLHSALELGREAVTLASADQRYRPYAAAQVVHALLELGDIPEATRVCRSAFEEPVGNHWSWTPLLASRAQLRLVQGQHEAALGDLEECGRRQVAGGYDNPAMAPWRSQAALIHGHFGDLATGTRLAREELELARKWGSPRTMAASLRVLGMLTTGPSALEALSEAVTLLETTQARTDLAHAVTDLGQALYEAGQTEPARARLRQALALAEASCAQPLAERAFQALLATGARPRRKRQSGIHALTDRERRIAVLAAEGMTNQQIAAELFIARRTVEFHLTRVYRKLGVDGRANLAETMTEPEQPLPQNSPAPLLP</sequence>
<dbReference type="SUPFAM" id="SSF52540">
    <property type="entry name" value="P-loop containing nucleoside triphosphate hydrolases"/>
    <property type="match status" value="1"/>
</dbReference>
<accession>A0ABQ2JH95</accession>
<evidence type="ECO:0000313" key="6">
    <source>
        <dbReference type="Proteomes" id="UP000600080"/>
    </source>
</evidence>
<proteinExistence type="predicted"/>
<dbReference type="InterPro" id="IPR000792">
    <property type="entry name" value="Tscrpt_reg_LuxR_C"/>
</dbReference>
<dbReference type="InterPro" id="IPR041664">
    <property type="entry name" value="AAA_16"/>
</dbReference>
<dbReference type="Gene3D" id="3.40.50.300">
    <property type="entry name" value="P-loop containing nucleotide triphosphate hydrolases"/>
    <property type="match status" value="1"/>
</dbReference>
<comment type="caution">
    <text evidence="5">The sequence shown here is derived from an EMBL/GenBank/DDBJ whole genome shotgun (WGS) entry which is preliminary data.</text>
</comment>
<dbReference type="Gene3D" id="1.25.40.10">
    <property type="entry name" value="Tetratricopeptide repeat domain"/>
    <property type="match status" value="1"/>
</dbReference>
<dbReference type="CDD" id="cd06170">
    <property type="entry name" value="LuxR_C_like"/>
    <property type="match status" value="1"/>
</dbReference>
<name>A0ABQ2JH95_9ACTN</name>
<dbReference type="SUPFAM" id="SSF46894">
    <property type="entry name" value="C-terminal effector domain of the bipartite response regulators"/>
    <property type="match status" value="1"/>
</dbReference>
<dbReference type="InterPro" id="IPR027417">
    <property type="entry name" value="P-loop_NTPase"/>
</dbReference>
<dbReference type="Pfam" id="PF13191">
    <property type="entry name" value="AAA_16"/>
    <property type="match status" value="1"/>
</dbReference>
<protein>
    <recommendedName>
        <fullName evidence="4">HTH luxR-type domain-containing protein</fullName>
    </recommendedName>
</protein>
<dbReference type="Pfam" id="PF00196">
    <property type="entry name" value="GerE"/>
    <property type="match status" value="1"/>
</dbReference>
<dbReference type="PROSITE" id="PS00622">
    <property type="entry name" value="HTH_LUXR_1"/>
    <property type="match status" value="1"/>
</dbReference>
<evidence type="ECO:0000256" key="1">
    <source>
        <dbReference type="ARBA" id="ARBA00022741"/>
    </source>
</evidence>
<dbReference type="Proteomes" id="UP000600080">
    <property type="component" value="Unassembled WGS sequence"/>
</dbReference>
<evidence type="ECO:0000256" key="2">
    <source>
        <dbReference type="ARBA" id="ARBA00022840"/>
    </source>
</evidence>
<gene>
    <name evidence="5" type="ORF">GCM10012285_33330</name>
</gene>
<organism evidence="5 6">
    <name type="scientific">Streptomyces kronopolitis</name>
    <dbReference type="NCBI Taxonomy" id="1612435"/>
    <lineage>
        <taxon>Bacteria</taxon>
        <taxon>Bacillati</taxon>
        <taxon>Actinomycetota</taxon>
        <taxon>Actinomycetes</taxon>
        <taxon>Kitasatosporales</taxon>
        <taxon>Streptomycetaceae</taxon>
        <taxon>Streptomyces</taxon>
    </lineage>
</organism>